<dbReference type="PANTHER" id="PTHR24373:SF378">
    <property type="entry name" value="FI03225P-RELATED"/>
    <property type="match status" value="1"/>
</dbReference>
<name>A0ABM1M831_NICVS</name>
<dbReference type="InterPro" id="IPR003591">
    <property type="entry name" value="Leu-rich_rpt_typical-subtyp"/>
</dbReference>
<dbReference type="GeneID" id="108558348"/>
<protein>
    <submittedName>
        <fullName evidence="6">Leucine-rich repeat-containing protein 15-like</fullName>
    </submittedName>
</protein>
<feature type="signal peptide" evidence="4">
    <location>
        <begin position="1"/>
        <end position="18"/>
    </location>
</feature>
<evidence type="ECO:0000256" key="4">
    <source>
        <dbReference type="SAM" id="SignalP"/>
    </source>
</evidence>
<gene>
    <name evidence="6" type="primary">LOC108558348</name>
</gene>
<dbReference type="InterPro" id="IPR032675">
    <property type="entry name" value="LRR_dom_sf"/>
</dbReference>
<evidence type="ECO:0000256" key="3">
    <source>
        <dbReference type="ARBA" id="ARBA00022737"/>
    </source>
</evidence>
<dbReference type="PANTHER" id="PTHR24373">
    <property type="entry name" value="SLIT RELATED LEUCINE-RICH REPEAT NEURONAL PROTEIN"/>
    <property type="match status" value="1"/>
</dbReference>
<dbReference type="RefSeq" id="XP_017770731.1">
    <property type="nucleotide sequence ID" value="XM_017915242.1"/>
</dbReference>
<organism evidence="5 6">
    <name type="scientific">Nicrophorus vespilloides</name>
    <name type="common">Boreal carrion beetle</name>
    <dbReference type="NCBI Taxonomy" id="110193"/>
    <lineage>
        <taxon>Eukaryota</taxon>
        <taxon>Metazoa</taxon>
        <taxon>Ecdysozoa</taxon>
        <taxon>Arthropoda</taxon>
        <taxon>Hexapoda</taxon>
        <taxon>Insecta</taxon>
        <taxon>Pterygota</taxon>
        <taxon>Neoptera</taxon>
        <taxon>Endopterygota</taxon>
        <taxon>Coleoptera</taxon>
        <taxon>Polyphaga</taxon>
        <taxon>Staphyliniformia</taxon>
        <taxon>Silphidae</taxon>
        <taxon>Nicrophorinae</taxon>
        <taxon>Nicrophorus</taxon>
    </lineage>
</organism>
<feature type="non-terminal residue" evidence="6">
    <location>
        <position position="455"/>
    </location>
</feature>
<feature type="chain" id="PRO_5045315120" evidence="4">
    <location>
        <begin position="19"/>
        <end position="455"/>
    </location>
</feature>
<dbReference type="InterPro" id="IPR001611">
    <property type="entry name" value="Leu-rich_rpt"/>
</dbReference>
<keyword evidence="2 4" id="KW-0732">Signal</keyword>
<sequence length="455" mass="52052">MWLKSCSIFVCLLVLTCAQKTCDQVNTTCSCHMVSLGGLSTKLDLSCPSDRQDHALFTYLDQKVEVICKQTTFSEDGFKLVPIHPRPTLNFLPNLNETYLKSYKIRECPLTDDSFDTVWHPMGVDNLEALVIENTAFPKNKLEDYYFHAISNHLVNLSLLGVQLEEIDKEVFALMKNLETLDINQNRLTISEHQFSHLTNLLDLRLHNNLIEFIPSTAFKGLKKLVVLHLWSNLITSLNPDTFSDLISVNSLELSDNKLEYLPEDIFANMKLLRLLNLGRNDISKIPPRLFANNRFLEKVRIENMKGITSLPDGFFSNYTYLEEVKLMNCSLNNLSEDLFRNSHALRIIHLQYNDIDSLPTFIFEGLKNVVELKLNGNKIKELSGNLFKDLVNLEILNLGENRIKIVPANMLTGCKHLIELHLNNNDIDSLALNTLYGLDELTTINLSFNNIDFE</sequence>
<keyword evidence="5" id="KW-1185">Reference proteome</keyword>
<dbReference type="SMART" id="SM00369">
    <property type="entry name" value="LRR_TYP"/>
    <property type="match status" value="9"/>
</dbReference>
<dbReference type="Proteomes" id="UP000695000">
    <property type="component" value="Unplaced"/>
</dbReference>
<evidence type="ECO:0000256" key="1">
    <source>
        <dbReference type="ARBA" id="ARBA00022614"/>
    </source>
</evidence>
<dbReference type="Gene3D" id="3.80.10.10">
    <property type="entry name" value="Ribonuclease Inhibitor"/>
    <property type="match status" value="1"/>
</dbReference>
<evidence type="ECO:0000256" key="2">
    <source>
        <dbReference type="ARBA" id="ARBA00022729"/>
    </source>
</evidence>
<evidence type="ECO:0000313" key="5">
    <source>
        <dbReference type="Proteomes" id="UP000695000"/>
    </source>
</evidence>
<dbReference type="SUPFAM" id="SSF52058">
    <property type="entry name" value="L domain-like"/>
    <property type="match status" value="1"/>
</dbReference>
<keyword evidence="1" id="KW-0433">Leucine-rich repeat</keyword>
<keyword evidence="3" id="KW-0677">Repeat</keyword>
<proteinExistence type="predicted"/>
<evidence type="ECO:0000313" key="6">
    <source>
        <dbReference type="RefSeq" id="XP_017770731.1"/>
    </source>
</evidence>
<dbReference type="InterPro" id="IPR050328">
    <property type="entry name" value="Dev_Immune_Receptor"/>
</dbReference>
<reference evidence="6" key="1">
    <citation type="submission" date="2025-08" db="UniProtKB">
        <authorList>
            <consortium name="RefSeq"/>
        </authorList>
    </citation>
    <scope>IDENTIFICATION</scope>
    <source>
        <tissue evidence="6">Whole Larva</tissue>
    </source>
</reference>
<dbReference type="Pfam" id="PF13855">
    <property type="entry name" value="LRR_8"/>
    <property type="match status" value="2"/>
</dbReference>
<accession>A0ABM1M831</accession>